<dbReference type="GO" id="GO:0008017">
    <property type="term" value="F:microtubule binding"/>
    <property type="evidence" value="ECO:0007669"/>
    <property type="project" value="TreeGrafter"/>
</dbReference>
<dbReference type="WBParaSite" id="nRc.2.0.1.t38465-RA">
    <property type="protein sequence ID" value="nRc.2.0.1.t38465-RA"/>
    <property type="gene ID" value="nRc.2.0.1.g38465"/>
</dbReference>
<dbReference type="AlphaFoldDB" id="A0A915KKW5"/>
<evidence type="ECO:0000256" key="2">
    <source>
        <dbReference type="SAM" id="MobiDB-lite"/>
    </source>
</evidence>
<feature type="compositionally biased region" description="Low complexity" evidence="2">
    <location>
        <begin position="144"/>
        <end position="162"/>
    </location>
</feature>
<dbReference type="GO" id="GO:0051493">
    <property type="term" value="P:regulation of cytoskeleton organization"/>
    <property type="evidence" value="ECO:0007669"/>
    <property type="project" value="TreeGrafter"/>
</dbReference>
<dbReference type="Gene3D" id="1.10.418.10">
    <property type="entry name" value="Calponin-like domain"/>
    <property type="match status" value="1"/>
</dbReference>
<dbReference type="Proteomes" id="UP000887565">
    <property type="component" value="Unplaced"/>
</dbReference>
<evidence type="ECO:0000313" key="3">
    <source>
        <dbReference type="Proteomes" id="UP000887565"/>
    </source>
</evidence>
<evidence type="ECO:0000256" key="1">
    <source>
        <dbReference type="SAM" id="Coils"/>
    </source>
</evidence>
<feature type="coiled-coil region" evidence="1">
    <location>
        <begin position="191"/>
        <end position="246"/>
    </location>
</feature>
<feature type="region of interest" description="Disordered" evidence="2">
    <location>
        <begin position="144"/>
        <end position="164"/>
    </location>
</feature>
<reference evidence="4" key="1">
    <citation type="submission" date="2022-11" db="UniProtKB">
        <authorList>
            <consortium name="WormBaseParasite"/>
        </authorList>
    </citation>
    <scope>IDENTIFICATION</scope>
</reference>
<organism evidence="3 4">
    <name type="scientific">Romanomermis culicivorax</name>
    <name type="common">Nematode worm</name>
    <dbReference type="NCBI Taxonomy" id="13658"/>
    <lineage>
        <taxon>Eukaryota</taxon>
        <taxon>Metazoa</taxon>
        <taxon>Ecdysozoa</taxon>
        <taxon>Nematoda</taxon>
        <taxon>Enoplea</taxon>
        <taxon>Dorylaimia</taxon>
        <taxon>Mermithida</taxon>
        <taxon>Mermithoidea</taxon>
        <taxon>Mermithidae</taxon>
        <taxon>Romanomermis</taxon>
    </lineage>
</organism>
<proteinExistence type="predicted"/>
<name>A0A915KKW5_ROMCU</name>
<dbReference type="PANTHER" id="PTHR12509:SF9">
    <property type="entry name" value="SPERM FLAGELLAR PROTEIN 1 ISOFORM X1"/>
    <property type="match status" value="1"/>
</dbReference>
<dbReference type="InterPro" id="IPR036872">
    <property type="entry name" value="CH_dom_sf"/>
</dbReference>
<keyword evidence="3" id="KW-1185">Reference proteome</keyword>
<sequence>NVAHSLAAQKKKKIDIYKCILVVVPDYFHLYPQRKHSKTKMSLPMLDECTLDLLYDWLDGVPFSKPRKNIARDFSDGGKRVFNKLNFQVSPNSIHQVVQCKPGAIELVLMNLRPKIESALANGRLLKPPSSGRFRSRSVSRNGSSLSLASTAGSLSSSSCSRQRSRQDIIDDMMYTYIQESETLPVPLNSANDGETAISSLKDKLKEKEEECKNLRLRCTHYETLMETKDEKIRQLTSRLDRLAQAVCSQTVNFNDLSSQKPKFSFR</sequence>
<keyword evidence="1" id="KW-0175">Coiled coil</keyword>
<protein>
    <submittedName>
        <fullName evidence="4">Uncharacterized protein</fullName>
    </submittedName>
</protein>
<accession>A0A915KKW5</accession>
<evidence type="ECO:0000313" key="4">
    <source>
        <dbReference type="WBParaSite" id="nRc.2.0.1.t38465-RA"/>
    </source>
</evidence>
<dbReference type="GO" id="GO:0005930">
    <property type="term" value="C:axoneme"/>
    <property type="evidence" value="ECO:0007669"/>
    <property type="project" value="TreeGrafter"/>
</dbReference>
<dbReference type="InterPro" id="IPR052111">
    <property type="entry name" value="Spermatogenesis_Ciliary_MAP"/>
</dbReference>
<dbReference type="PANTHER" id="PTHR12509">
    <property type="entry name" value="SPERMATOGENESIS-ASSOCIATED 4-RELATED"/>
    <property type="match status" value="1"/>
</dbReference>